<comment type="caution">
    <text evidence="2">The sequence shown here is derived from an EMBL/GenBank/DDBJ whole genome shotgun (WGS) entry which is preliminary data.</text>
</comment>
<evidence type="ECO:0000256" key="1">
    <source>
        <dbReference type="SAM" id="MobiDB-lite"/>
    </source>
</evidence>
<organism evidence="2 3">
    <name type="scientific">Candidatus Aveggerthella stercoripullorum</name>
    <dbReference type="NCBI Taxonomy" id="2840688"/>
    <lineage>
        <taxon>Bacteria</taxon>
        <taxon>Bacillati</taxon>
        <taxon>Actinomycetota</taxon>
        <taxon>Coriobacteriia</taxon>
        <taxon>Eggerthellales</taxon>
        <taxon>Eggerthellaceae</taxon>
        <taxon>Eggerthellaceae incertae sedis</taxon>
        <taxon>Candidatus Aveggerthella</taxon>
    </lineage>
</organism>
<feature type="compositionally biased region" description="Basic and acidic residues" evidence="1">
    <location>
        <begin position="186"/>
        <end position="196"/>
    </location>
</feature>
<feature type="region of interest" description="Disordered" evidence="1">
    <location>
        <begin position="114"/>
        <end position="200"/>
    </location>
</feature>
<feature type="compositionally biased region" description="Basic and acidic residues" evidence="1">
    <location>
        <begin position="1"/>
        <end position="10"/>
    </location>
</feature>
<feature type="compositionally biased region" description="Basic and acidic residues" evidence="1">
    <location>
        <begin position="120"/>
        <end position="139"/>
    </location>
</feature>
<feature type="compositionally biased region" description="Low complexity" evidence="1">
    <location>
        <begin position="152"/>
        <end position="163"/>
    </location>
</feature>
<evidence type="ECO:0000313" key="3">
    <source>
        <dbReference type="Proteomes" id="UP000824261"/>
    </source>
</evidence>
<dbReference type="AlphaFoldDB" id="A0A9D0ZY42"/>
<evidence type="ECO:0000313" key="2">
    <source>
        <dbReference type="EMBL" id="HIR00765.1"/>
    </source>
</evidence>
<dbReference type="EMBL" id="DVGB01000004">
    <property type="protein sequence ID" value="HIR00765.1"/>
    <property type="molecule type" value="Genomic_DNA"/>
</dbReference>
<dbReference type="Proteomes" id="UP000824261">
    <property type="component" value="Unassembled WGS sequence"/>
</dbReference>
<proteinExistence type="predicted"/>
<reference evidence="2" key="1">
    <citation type="submission" date="2020-10" db="EMBL/GenBank/DDBJ databases">
        <authorList>
            <person name="Gilroy R."/>
        </authorList>
    </citation>
    <scope>NUCLEOTIDE SEQUENCE</scope>
    <source>
        <strain evidence="2">ChiGjej1B1-2707</strain>
    </source>
</reference>
<feature type="region of interest" description="Disordered" evidence="1">
    <location>
        <begin position="1"/>
        <end position="29"/>
    </location>
</feature>
<name>A0A9D0ZY42_9ACTN</name>
<reference evidence="2" key="2">
    <citation type="journal article" date="2021" name="PeerJ">
        <title>Extensive microbial diversity within the chicken gut microbiome revealed by metagenomics and culture.</title>
        <authorList>
            <person name="Gilroy R."/>
            <person name="Ravi A."/>
            <person name="Getino M."/>
            <person name="Pursley I."/>
            <person name="Horton D.L."/>
            <person name="Alikhan N.F."/>
            <person name="Baker D."/>
            <person name="Gharbi K."/>
            <person name="Hall N."/>
            <person name="Watson M."/>
            <person name="Adriaenssens E.M."/>
            <person name="Foster-Nyarko E."/>
            <person name="Jarju S."/>
            <person name="Secka A."/>
            <person name="Antonio M."/>
            <person name="Oren A."/>
            <person name="Chaudhuri R.R."/>
            <person name="La Ragione R."/>
            <person name="Hildebrand F."/>
            <person name="Pallen M.J."/>
        </authorList>
    </citation>
    <scope>NUCLEOTIDE SEQUENCE</scope>
    <source>
        <strain evidence="2">ChiGjej1B1-2707</strain>
    </source>
</reference>
<gene>
    <name evidence="2" type="ORF">IAA69_00585</name>
</gene>
<accession>A0A9D0ZY42</accession>
<protein>
    <submittedName>
        <fullName evidence="2">Uncharacterized protein</fullName>
    </submittedName>
</protein>
<sequence>MAQPEDKEMAETAQGEESLTPEEQARRARVEHEALVAVFKSVRTASSDSRLSQPAQWEEDGLVPDHLTGEDLEMMVYDYLHAFWDREEERALEEADQEPKPTFRTATRAVGIPRAFDPAARAEDEARAAQEAADAEKEATAGWRTESDAFGESESALAAESLSVHGGDECPVDAPARGDGSFASAPHERAHEKDGQEAAAAVVHDEDDNDAFEPFELTVEGVRGVVCLVDGEPAFVPYAPGEAPEEEVDCTGIKLLQGRTSYYLYDSGRMTDAFANWAFMAEENDDASTLATLAREESRTYPRPMPASSLKNDPFGFTDDRIDEAWKVVQECGSYPDIAETFASNGDRYFFSTDYLSRAYAESLAEWASVERYMNV</sequence>